<organism evidence="3 4">
    <name type="scientific">Teladorsagia circumcincta</name>
    <name type="common">Brown stomach worm</name>
    <name type="synonym">Ostertagia circumcincta</name>
    <dbReference type="NCBI Taxonomy" id="45464"/>
    <lineage>
        <taxon>Eukaryota</taxon>
        <taxon>Metazoa</taxon>
        <taxon>Ecdysozoa</taxon>
        <taxon>Nematoda</taxon>
        <taxon>Chromadorea</taxon>
        <taxon>Rhabditida</taxon>
        <taxon>Rhabditina</taxon>
        <taxon>Rhabditomorpha</taxon>
        <taxon>Strongyloidea</taxon>
        <taxon>Trichostrongylidae</taxon>
        <taxon>Teladorsagia</taxon>
    </lineage>
</organism>
<dbReference type="PROSITE" id="PS50057">
    <property type="entry name" value="FERM_3"/>
    <property type="match status" value="1"/>
</dbReference>
<protein>
    <recommendedName>
        <fullName evidence="2">FERM domain-containing protein</fullName>
    </recommendedName>
</protein>
<dbReference type="PANTHER" id="PTHR22903">
    <property type="entry name" value="PLEKHH PROTEIN"/>
    <property type="match status" value="1"/>
</dbReference>
<reference evidence="3 4" key="1">
    <citation type="submission" date="2015-09" db="EMBL/GenBank/DDBJ databases">
        <title>Draft genome of the parasitic nematode Teladorsagia circumcincta isolate WARC Sus (inbred).</title>
        <authorList>
            <person name="Mitreva M."/>
        </authorList>
    </citation>
    <scope>NUCLEOTIDE SEQUENCE [LARGE SCALE GENOMIC DNA]</scope>
    <source>
        <strain evidence="3 4">S</strain>
    </source>
</reference>
<dbReference type="InterPro" id="IPR035963">
    <property type="entry name" value="FERM_2"/>
</dbReference>
<evidence type="ECO:0000313" key="3">
    <source>
        <dbReference type="EMBL" id="PIO53214.1"/>
    </source>
</evidence>
<keyword evidence="4" id="KW-1185">Reference proteome</keyword>
<proteinExistence type="predicted"/>
<dbReference type="Gene3D" id="1.20.80.10">
    <property type="match status" value="1"/>
</dbReference>
<dbReference type="SUPFAM" id="SSF47031">
    <property type="entry name" value="Second domain of FERM"/>
    <property type="match status" value="1"/>
</dbReference>
<name>A0A2G9T5J0_TELCI</name>
<sequence length="113" mass="13167">LCDCLYEWEVRLRDVLRGRISSDCTATLSLRMRHYWRHLTCNETAMERSFLVWRMAEELVSSRIPTSPQLAEQLAALYAQLSYGDAPPQTISDEQFAFITNSSFLRKCWMSPV</sequence>
<feature type="non-terminal residue" evidence="3">
    <location>
        <position position="1"/>
    </location>
</feature>
<dbReference type="EMBL" id="KZ416954">
    <property type="protein sequence ID" value="PIO53214.1"/>
    <property type="molecule type" value="Genomic_DNA"/>
</dbReference>
<evidence type="ECO:0000259" key="2">
    <source>
        <dbReference type="PROSITE" id="PS50057"/>
    </source>
</evidence>
<feature type="domain" description="FERM" evidence="2">
    <location>
        <begin position="1"/>
        <end position="113"/>
    </location>
</feature>
<keyword evidence="1" id="KW-0677">Repeat</keyword>
<evidence type="ECO:0000313" key="4">
    <source>
        <dbReference type="Proteomes" id="UP000230423"/>
    </source>
</evidence>
<gene>
    <name evidence="3" type="ORF">TELCIR_25461</name>
</gene>
<dbReference type="PANTHER" id="PTHR22903:SF8">
    <property type="entry name" value="MAX-1A"/>
    <property type="match status" value="1"/>
</dbReference>
<dbReference type="AlphaFoldDB" id="A0A2G9T5J0"/>
<evidence type="ECO:0000256" key="1">
    <source>
        <dbReference type="ARBA" id="ARBA00022737"/>
    </source>
</evidence>
<accession>A0A2G9T5J0</accession>
<dbReference type="OrthoDB" id="6285196at2759"/>
<dbReference type="InterPro" id="IPR014352">
    <property type="entry name" value="FERM/acyl-CoA-bd_prot_sf"/>
</dbReference>
<dbReference type="Proteomes" id="UP000230423">
    <property type="component" value="Unassembled WGS sequence"/>
</dbReference>
<dbReference type="InterPro" id="IPR000299">
    <property type="entry name" value="FERM_domain"/>
</dbReference>